<dbReference type="InterPro" id="IPR050415">
    <property type="entry name" value="MRET"/>
</dbReference>
<evidence type="ECO:0000256" key="7">
    <source>
        <dbReference type="ARBA" id="ARBA00023004"/>
    </source>
</evidence>
<evidence type="ECO:0000256" key="2">
    <source>
        <dbReference type="ARBA" id="ARBA00022630"/>
    </source>
</evidence>
<protein>
    <submittedName>
        <fullName evidence="12">3-ketosteroid-9-alpha-hydroxylase</fullName>
    </submittedName>
</protein>
<keyword evidence="8" id="KW-0411">Iron-sulfur</keyword>
<dbReference type="Gene3D" id="3.40.50.80">
    <property type="entry name" value="Nucleotide-binding domain of ferredoxin-NADP reductase (FNR) module"/>
    <property type="match status" value="1"/>
</dbReference>
<dbReference type="PROSITE" id="PS00197">
    <property type="entry name" value="2FE2S_FER_1"/>
    <property type="match status" value="1"/>
</dbReference>
<gene>
    <name evidence="12" type="ORF">DZC30_11130</name>
</gene>
<dbReference type="GO" id="GO:0046872">
    <property type="term" value="F:metal ion binding"/>
    <property type="evidence" value="ECO:0007669"/>
    <property type="project" value="UniProtKB-KW"/>
</dbReference>
<accession>A0A373FL73</accession>
<dbReference type="InterPro" id="IPR017938">
    <property type="entry name" value="Riboflavin_synthase-like_b-brl"/>
</dbReference>
<dbReference type="SUPFAM" id="SSF63380">
    <property type="entry name" value="Riboflavin synthase domain-like"/>
    <property type="match status" value="1"/>
</dbReference>
<evidence type="ECO:0000256" key="6">
    <source>
        <dbReference type="ARBA" id="ARBA00023002"/>
    </source>
</evidence>
<keyword evidence="4" id="KW-0479">Metal-binding</keyword>
<dbReference type="CDD" id="cd06214">
    <property type="entry name" value="PA_degradation_oxidoreductase_like"/>
    <property type="match status" value="1"/>
</dbReference>
<evidence type="ECO:0000256" key="3">
    <source>
        <dbReference type="ARBA" id="ARBA00022714"/>
    </source>
</evidence>
<dbReference type="InterPro" id="IPR008333">
    <property type="entry name" value="Cbr1-like_FAD-bd_dom"/>
</dbReference>
<dbReference type="InterPro" id="IPR006058">
    <property type="entry name" value="2Fe2S_fd_BS"/>
</dbReference>
<dbReference type="InterPro" id="IPR012675">
    <property type="entry name" value="Beta-grasp_dom_sf"/>
</dbReference>
<dbReference type="EMBL" id="QURR01000012">
    <property type="protein sequence ID" value="RGE44906.1"/>
    <property type="molecule type" value="Genomic_DNA"/>
</dbReference>
<dbReference type="Pfam" id="PF00970">
    <property type="entry name" value="FAD_binding_6"/>
    <property type="match status" value="1"/>
</dbReference>
<keyword evidence="3" id="KW-0001">2Fe-2S</keyword>
<dbReference type="GO" id="GO:0051537">
    <property type="term" value="F:2 iron, 2 sulfur cluster binding"/>
    <property type="evidence" value="ECO:0007669"/>
    <property type="project" value="UniProtKB-KW"/>
</dbReference>
<evidence type="ECO:0000256" key="1">
    <source>
        <dbReference type="ARBA" id="ARBA00001974"/>
    </source>
</evidence>
<dbReference type="AlphaFoldDB" id="A0A373FL73"/>
<dbReference type="OrthoDB" id="9796486at2"/>
<dbReference type="InterPro" id="IPR001709">
    <property type="entry name" value="Flavoprot_Pyr_Nucl_cyt_Rdtase"/>
</dbReference>
<dbReference type="InterPro" id="IPR001041">
    <property type="entry name" value="2Fe-2S_ferredoxin-type"/>
</dbReference>
<dbReference type="CDD" id="cd00207">
    <property type="entry name" value="fer2"/>
    <property type="match status" value="1"/>
</dbReference>
<comment type="cofactor">
    <cofactor evidence="9">
        <name>[2Fe-2S] cluster</name>
        <dbReference type="ChEBI" id="CHEBI:190135"/>
    </cofactor>
</comment>
<dbReference type="PRINTS" id="PR00410">
    <property type="entry name" value="PHEHYDRXLASE"/>
</dbReference>
<dbReference type="PANTHER" id="PTHR47354:SF8">
    <property type="entry name" value="1,2-PHENYLACETYL-COA EPOXIDASE, SUBUNIT E"/>
    <property type="match status" value="1"/>
</dbReference>
<name>A0A373FL73_COMTE</name>
<dbReference type="PROSITE" id="PS51085">
    <property type="entry name" value="2FE2S_FER_2"/>
    <property type="match status" value="1"/>
</dbReference>
<evidence type="ECO:0000313" key="12">
    <source>
        <dbReference type="EMBL" id="RGE44906.1"/>
    </source>
</evidence>
<evidence type="ECO:0000256" key="9">
    <source>
        <dbReference type="ARBA" id="ARBA00034078"/>
    </source>
</evidence>
<comment type="cofactor">
    <cofactor evidence="1">
        <name>FAD</name>
        <dbReference type="ChEBI" id="CHEBI:57692"/>
    </cofactor>
</comment>
<dbReference type="Proteomes" id="UP000261948">
    <property type="component" value="Unassembled WGS sequence"/>
</dbReference>
<dbReference type="PANTHER" id="PTHR47354">
    <property type="entry name" value="NADH OXIDOREDUCTASE HCR"/>
    <property type="match status" value="1"/>
</dbReference>
<dbReference type="InterPro" id="IPR036010">
    <property type="entry name" value="2Fe-2S_ferredoxin-like_sf"/>
</dbReference>
<organism evidence="12 13">
    <name type="scientific">Comamonas testosteroni</name>
    <name type="common">Pseudomonas testosteroni</name>
    <dbReference type="NCBI Taxonomy" id="285"/>
    <lineage>
        <taxon>Bacteria</taxon>
        <taxon>Pseudomonadati</taxon>
        <taxon>Pseudomonadota</taxon>
        <taxon>Betaproteobacteria</taxon>
        <taxon>Burkholderiales</taxon>
        <taxon>Comamonadaceae</taxon>
        <taxon>Comamonas</taxon>
    </lineage>
</organism>
<keyword evidence="6" id="KW-0560">Oxidoreductase</keyword>
<comment type="caution">
    <text evidence="12">The sequence shown here is derived from an EMBL/GenBank/DDBJ whole genome shotgun (WGS) entry which is preliminary data.</text>
</comment>
<keyword evidence="2" id="KW-0285">Flavoprotein</keyword>
<evidence type="ECO:0000313" key="13">
    <source>
        <dbReference type="Proteomes" id="UP000261948"/>
    </source>
</evidence>
<evidence type="ECO:0000256" key="4">
    <source>
        <dbReference type="ARBA" id="ARBA00022723"/>
    </source>
</evidence>
<feature type="domain" description="2Fe-2S ferredoxin-type" evidence="10">
    <location>
        <begin position="268"/>
        <end position="357"/>
    </location>
</feature>
<evidence type="ECO:0000256" key="8">
    <source>
        <dbReference type="ARBA" id="ARBA00023014"/>
    </source>
</evidence>
<evidence type="ECO:0000256" key="5">
    <source>
        <dbReference type="ARBA" id="ARBA00022827"/>
    </source>
</evidence>
<evidence type="ECO:0000259" key="11">
    <source>
        <dbReference type="PROSITE" id="PS51384"/>
    </source>
</evidence>
<dbReference type="GO" id="GO:0016491">
    <property type="term" value="F:oxidoreductase activity"/>
    <property type="evidence" value="ECO:0007669"/>
    <property type="project" value="UniProtKB-KW"/>
</dbReference>
<dbReference type="Gene3D" id="3.10.20.30">
    <property type="match status" value="1"/>
</dbReference>
<dbReference type="InterPro" id="IPR001433">
    <property type="entry name" value="OxRdtase_FAD/NAD-bd"/>
</dbReference>
<dbReference type="GO" id="GO:0050660">
    <property type="term" value="F:flavin adenine dinucleotide binding"/>
    <property type="evidence" value="ECO:0007669"/>
    <property type="project" value="TreeGrafter"/>
</dbReference>
<keyword evidence="13" id="KW-1185">Reference proteome</keyword>
<dbReference type="SUPFAM" id="SSF52343">
    <property type="entry name" value="Ferredoxin reductase-like, C-terminal NADP-linked domain"/>
    <property type="match status" value="1"/>
</dbReference>
<dbReference type="Gene3D" id="2.40.30.10">
    <property type="entry name" value="Translation factors"/>
    <property type="match status" value="1"/>
</dbReference>
<keyword evidence="5" id="KW-0274">FAD</keyword>
<dbReference type="Pfam" id="PF00111">
    <property type="entry name" value="Fer2"/>
    <property type="match status" value="1"/>
</dbReference>
<proteinExistence type="predicted"/>
<reference evidence="12 13" key="1">
    <citation type="submission" date="2018-08" db="EMBL/GenBank/DDBJ databases">
        <title>Comamonas testosteroni strain SWCO2.</title>
        <authorList>
            <person name="Jiang N."/>
            <person name="Zhang X.Z."/>
        </authorList>
    </citation>
    <scope>NUCLEOTIDE SEQUENCE [LARGE SCALE GENOMIC DNA]</scope>
    <source>
        <strain evidence="12 13">SWCO2</strain>
    </source>
</reference>
<evidence type="ECO:0000259" key="10">
    <source>
        <dbReference type="PROSITE" id="PS51085"/>
    </source>
</evidence>
<sequence>MSSEATTSASRYHPLRVRAVIEETHDTKSIVFDVPETLAEQFRYRPGQFLTLRLPIEGRYVPRCYSMSSAPALDDALRVTVKRVHQGRGSNWVCDKICVGDTVELMPPSGLFSPKNLAQNFVLLAGGSGITPVFSILRTVLKQHQGNVVLFYANRDERSVIFKKDLQQLAAEYPDRLQIVHWLDSVQGAPSQKQLAAWAKPWVGNAGQAFICGPGPFMDAAQAAMIDAGMPAEQVHVERFVSLPDEETLQQMQQQDAAAPVEAAVDEAVVQLRLDGEEYEFTCSGTETILEAGLRAGINVPFSCQAGMCASCMCQVQDGSVHLRHNEVLDAKDLSKKWTLACQSVPTSEKLRVKFPE</sequence>
<dbReference type="PRINTS" id="PR00371">
    <property type="entry name" value="FPNCR"/>
</dbReference>
<dbReference type="SUPFAM" id="SSF54292">
    <property type="entry name" value="2Fe-2S ferredoxin-like"/>
    <property type="match status" value="1"/>
</dbReference>
<feature type="domain" description="FAD-binding FR-type" evidence="11">
    <location>
        <begin position="10"/>
        <end position="115"/>
    </location>
</feature>
<dbReference type="Pfam" id="PF00175">
    <property type="entry name" value="NAD_binding_1"/>
    <property type="match status" value="1"/>
</dbReference>
<dbReference type="PROSITE" id="PS51384">
    <property type="entry name" value="FAD_FR"/>
    <property type="match status" value="1"/>
</dbReference>
<dbReference type="InterPro" id="IPR017927">
    <property type="entry name" value="FAD-bd_FR_type"/>
</dbReference>
<dbReference type="InterPro" id="IPR039261">
    <property type="entry name" value="FNR_nucleotide-bd"/>
</dbReference>
<keyword evidence="7" id="KW-0408">Iron</keyword>